<evidence type="ECO:0000313" key="13">
    <source>
        <dbReference type="Proteomes" id="UP000230002"/>
    </source>
</evidence>
<evidence type="ECO:0000256" key="7">
    <source>
        <dbReference type="ARBA" id="ARBA00023004"/>
    </source>
</evidence>
<name>A0A2G8SD19_9APHY</name>
<evidence type="ECO:0000256" key="9">
    <source>
        <dbReference type="PIRSR" id="PIRSR602401-1"/>
    </source>
</evidence>
<dbReference type="Pfam" id="PF00067">
    <property type="entry name" value="p450"/>
    <property type="match status" value="1"/>
</dbReference>
<keyword evidence="11" id="KW-0732">Signal</keyword>
<dbReference type="InterPro" id="IPR036396">
    <property type="entry name" value="Cyt_P450_sf"/>
</dbReference>
<dbReference type="GO" id="GO:0016705">
    <property type="term" value="F:oxidoreductase activity, acting on paired donors, with incorporation or reduction of molecular oxygen"/>
    <property type="evidence" value="ECO:0007669"/>
    <property type="project" value="InterPro"/>
</dbReference>
<keyword evidence="8 10" id="KW-0503">Monooxygenase</keyword>
<dbReference type="PRINTS" id="PR00463">
    <property type="entry name" value="EP450I"/>
</dbReference>
<keyword evidence="6 10" id="KW-0560">Oxidoreductase</keyword>
<dbReference type="GO" id="GO:0020037">
    <property type="term" value="F:heme binding"/>
    <property type="evidence" value="ECO:0007669"/>
    <property type="project" value="InterPro"/>
</dbReference>
<evidence type="ECO:0000256" key="1">
    <source>
        <dbReference type="ARBA" id="ARBA00001971"/>
    </source>
</evidence>
<dbReference type="PANTHER" id="PTHR24305">
    <property type="entry name" value="CYTOCHROME P450"/>
    <property type="match status" value="1"/>
</dbReference>
<evidence type="ECO:0000256" key="3">
    <source>
        <dbReference type="ARBA" id="ARBA00010617"/>
    </source>
</evidence>
<comment type="similarity">
    <text evidence="3 10">Belongs to the cytochrome P450 family.</text>
</comment>
<dbReference type="InterPro" id="IPR017972">
    <property type="entry name" value="Cyt_P450_CS"/>
</dbReference>
<dbReference type="STRING" id="1077348.A0A2G8SD19"/>
<reference evidence="12 13" key="1">
    <citation type="journal article" date="2015" name="Sci. Rep.">
        <title>Chromosome-level genome map provides insights into diverse defense mechanisms in the medicinal fungus Ganoderma sinense.</title>
        <authorList>
            <person name="Zhu Y."/>
            <person name="Xu J."/>
            <person name="Sun C."/>
            <person name="Zhou S."/>
            <person name="Xu H."/>
            <person name="Nelson D.R."/>
            <person name="Qian J."/>
            <person name="Song J."/>
            <person name="Luo H."/>
            <person name="Xiang L."/>
            <person name="Li Y."/>
            <person name="Xu Z."/>
            <person name="Ji A."/>
            <person name="Wang L."/>
            <person name="Lu S."/>
            <person name="Hayward A."/>
            <person name="Sun W."/>
            <person name="Li X."/>
            <person name="Schwartz D.C."/>
            <person name="Wang Y."/>
            <person name="Chen S."/>
        </authorList>
    </citation>
    <scope>NUCLEOTIDE SEQUENCE [LARGE SCALE GENOMIC DNA]</scope>
    <source>
        <strain evidence="12 13">ZZ0214-1</strain>
    </source>
</reference>
<proteinExistence type="inferred from homology"/>
<dbReference type="PANTHER" id="PTHR24305:SF166">
    <property type="entry name" value="CYTOCHROME P450 12A4, MITOCHONDRIAL-RELATED"/>
    <property type="match status" value="1"/>
</dbReference>
<keyword evidence="7 9" id="KW-0408">Iron</keyword>
<feature type="binding site" description="axial binding residue" evidence="9">
    <location>
        <position position="474"/>
    </location>
    <ligand>
        <name>heme</name>
        <dbReference type="ChEBI" id="CHEBI:30413"/>
    </ligand>
    <ligandPart>
        <name>Fe</name>
        <dbReference type="ChEBI" id="CHEBI:18248"/>
    </ligandPart>
</feature>
<sequence>MHLLILAAFLSVTAALTVVFRRRYRSLSYIRGPSPPSWLFGHDIAFLRQQEVGEKDFKWMKEYGVTWRITSHFGTQVLMTADPKAMQHVFHKSGYNYVKRRDHAEMSRMFTGPGIISAQGEVHQRHRKIMNPAFSAPQLRTFLTLFQDIGIKMCDKWKGEVLDAPDKTVYVNKWLARTTLDIIGEAAFAYDYGALDQRNDRLSKVYSNIFVKTTLHSSKWLILWRSMWNYFPDALMPYIKYTPTKEHRHIRHATRIFQEVVGQVFDDLTGDVSEKEGKKDVMSILVKANASEDPKSQLSYTEMTAQMQSLTFAGHETTASTLSWMLWELAKHPDYQAKMRAEIRATRSAVLARGDTSFTIDDLDSMTSVLNAIKETLRFHPIVFNLWREAVNDDVIPLSEPIISATGETIHSIPIRAGQWLSMSICSYNRLPQVWGEDADSWNPDRFLDIDQTKQVRVGVFANLMTFSAGVRGCIGWRFSLIEMQALAAELLERFEFGLPKEHYEIVRVPAGLMIPLVKDRLELGSVMPLQVSMAQ</sequence>
<evidence type="ECO:0000256" key="6">
    <source>
        <dbReference type="ARBA" id="ARBA00023002"/>
    </source>
</evidence>
<dbReference type="SUPFAM" id="SSF48264">
    <property type="entry name" value="Cytochrome P450"/>
    <property type="match status" value="1"/>
</dbReference>
<evidence type="ECO:0000256" key="8">
    <source>
        <dbReference type="ARBA" id="ARBA00023033"/>
    </source>
</evidence>
<keyword evidence="13" id="KW-1185">Reference proteome</keyword>
<dbReference type="AlphaFoldDB" id="A0A2G8SD19"/>
<comment type="pathway">
    <text evidence="2">Secondary metabolite biosynthesis.</text>
</comment>
<dbReference type="OrthoDB" id="1470350at2759"/>
<dbReference type="GO" id="GO:0005506">
    <property type="term" value="F:iron ion binding"/>
    <property type="evidence" value="ECO:0007669"/>
    <property type="project" value="InterPro"/>
</dbReference>
<feature type="signal peptide" evidence="11">
    <location>
        <begin position="1"/>
        <end position="15"/>
    </location>
</feature>
<evidence type="ECO:0000256" key="5">
    <source>
        <dbReference type="ARBA" id="ARBA00022723"/>
    </source>
</evidence>
<evidence type="ECO:0000256" key="2">
    <source>
        <dbReference type="ARBA" id="ARBA00005179"/>
    </source>
</evidence>
<gene>
    <name evidence="12" type="ORF">GSI_06362</name>
</gene>
<comment type="caution">
    <text evidence="12">The sequence shown here is derived from an EMBL/GenBank/DDBJ whole genome shotgun (WGS) entry which is preliminary data.</text>
</comment>
<dbReference type="InterPro" id="IPR002401">
    <property type="entry name" value="Cyt_P450_E_grp-I"/>
</dbReference>
<keyword evidence="4 9" id="KW-0349">Heme</keyword>
<accession>A0A2G8SD19</accession>
<dbReference type="InterPro" id="IPR001128">
    <property type="entry name" value="Cyt_P450"/>
</dbReference>
<feature type="chain" id="PRO_5013863109" evidence="11">
    <location>
        <begin position="16"/>
        <end position="536"/>
    </location>
</feature>
<evidence type="ECO:0000313" key="12">
    <source>
        <dbReference type="EMBL" id="PIL31660.1"/>
    </source>
</evidence>
<evidence type="ECO:0000256" key="4">
    <source>
        <dbReference type="ARBA" id="ARBA00022617"/>
    </source>
</evidence>
<dbReference type="Proteomes" id="UP000230002">
    <property type="component" value="Unassembled WGS sequence"/>
</dbReference>
<dbReference type="Gene3D" id="1.10.630.10">
    <property type="entry name" value="Cytochrome P450"/>
    <property type="match status" value="1"/>
</dbReference>
<protein>
    <submittedName>
        <fullName evidence="12">Cytochrome P450</fullName>
    </submittedName>
</protein>
<dbReference type="InterPro" id="IPR050121">
    <property type="entry name" value="Cytochrome_P450_monoxygenase"/>
</dbReference>
<evidence type="ECO:0000256" key="10">
    <source>
        <dbReference type="RuleBase" id="RU000461"/>
    </source>
</evidence>
<dbReference type="GO" id="GO:0004497">
    <property type="term" value="F:monooxygenase activity"/>
    <property type="evidence" value="ECO:0007669"/>
    <property type="project" value="UniProtKB-KW"/>
</dbReference>
<dbReference type="PRINTS" id="PR00385">
    <property type="entry name" value="P450"/>
</dbReference>
<keyword evidence="5 9" id="KW-0479">Metal-binding</keyword>
<evidence type="ECO:0000256" key="11">
    <source>
        <dbReference type="SAM" id="SignalP"/>
    </source>
</evidence>
<dbReference type="EMBL" id="AYKW01000012">
    <property type="protein sequence ID" value="PIL31660.1"/>
    <property type="molecule type" value="Genomic_DNA"/>
</dbReference>
<dbReference type="PROSITE" id="PS00086">
    <property type="entry name" value="CYTOCHROME_P450"/>
    <property type="match status" value="1"/>
</dbReference>
<organism evidence="12 13">
    <name type="scientific">Ganoderma sinense ZZ0214-1</name>
    <dbReference type="NCBI Taxonomy" id="1077348"/>
    <lineage>
        <taxon>Eukaryota</taxon>
        <taxon>Fungi</taxon>
        <taxon>Dikarya</taxon>
        <taxon>Basidiomycota</taxon>
        <taxon>Agaricomycotina</taxon>
        <taxon>Agaricomycetes</taxon>
        <taxon>Polyporales</taxon>
        <taxon>Polyporaceae</taxon>
        <taxon>Ganoderma</taxon>
    </lineage>
</organism>
<comment type="cofactor">
    <cofactor evidence="1 9">
        <name>heme</name>
        <dbReference type="ChEBI" id="CHEBI:30413"/>
    </cofactor>
</comment>